<dbReference type="STRING" id="183478.A0A364MX08"/>
<name>A0A364MX08_STELY</name>
<feature type="region of interest" description="Disordered" evidence="1">
    <location>
        <begin position="1"/>
        <end position="39"/>
    </location>
</feature>
<dbReference type="AlphaFoldDB" id="A0A364MX08"/>
<comment type="caution">
    <text evidence="2">The sequence shown here is derived from an EMBL/GenBank/DDBJ whole genome shotgun (WGS) entry which is preliminary data.</text>
</comment>
<keyword evidence="3" id="KW-1185">Reference proteome</keyword>
<gene>
    <name evidence="2" type="ORF">DDE83_007231</name>
</gene>
<dbReference type="Proteomes" id="UP000249619">
    <property type="component" value="Unassembled WGS sequence"/>
</dbReference>
<dbReference type="EMBL" id="QGDH01000126">
    <property type="protein sequence ID" value="RAR05771.1"/>
    <property type="molecule type" value="Genomic_DNA"/>
</dbReference>
<accession>A0A364MX08</accession>
<protein>
    <submittedName>
        <fullName evidence="2">Uncharacterized protein</fullName>
    </submittedName>
</protein>
<evidence type="ECO:0000256" key="1">
    <source>
        <dbReference type="SAM" id="MobiDB-lite"/>
    </source>
</evidence>
<feature type="compositionally biased region" description="Polar residues" evidence="1">
    <location>
        <begin position="21"/>
        <end position="36"/>
    </location>
</feature>
<evidence type="ECO:0000313" key="2">
    <source>
        <dbReference type="EMBL" id="RAR05771.1"/>
    </source>
</evidence>
<reference evidence="3" key="1">
    <citation type="submission" date="2018-05" db="EMBL/GenBank/DDBJ databases">
        <title>Draft genome sequence of Stemphylium lycopersici strain CIDEFI 213.</title>
        <authorList>
            <person name="Medina R."/>
            <person name="Franco M.E.E."/>
            <person name="Lucentini C.G."/>
            <person name="Saparrat M.C.N."/>
            <person name="Balatti P.A."/>
        </authorList>
    </citation>
    <scope>NUCLEOTIDE SEQUENCE [LARGE SCALE GENOMIC DNA]</scope>
    <source>
        <strain evidence="3">CIDEFI 213</strain>
    </source>
</reference>
<organism evidence="2 3">
    <name type="scientific">Stemphylium lycopersici</name>
    <name type="common">Tomato gray leaf spot disease fungus</name>
    <name type="synonym">Thyrospora lycopersici</name>
    <dbReference type="NCBI Taxonomy" id="183478"/>
    <lineage>
        <taxon>Eukaryota</taxon>
        <taxon>Fungi</taxon>
        <taxon>Dikarya</taxon>
        <taxon>Ascomycota</taxon>
        <taxon>Pezizomycotina</taxon>
        <taxon>Dothideomycetes</taxon>
        <taxon>Pleosporomycetidae</taxon>
        <taxon>Pleosporales</taxon>
        <taxon>Pleosporineae</taxon>
        <taxon>Pleosporaceae</taxon>
        <taxon>Stemphylium</taxon>
    </lineage>
</organism>
<evidence type="ECO:0000313" key="3">
    <source>
        <dbReference type="Proteomes" id="UP000249619"/>
    </source>
</evidence>
<sequence>MDLHSPSANRTHKRTAEETLSAPSSIQNSPLTTDTTPRILRRHHHRRLNIAASLWGPDTLAALPQARCQSTPSASMPRFNVYQSLLRHQNLFFQFALRLPYRSIIALYAIDKEFHYRLNKYSVSLIHDYARHHAPLAGHIFSWLLYPQLCISDPMLRPMDGREWLARDVPGFRWVGMILWRQKVVRSILTMLAVEGHRVPAGCEAALMKFWCLMEMRTAALRLSFLHDEDIWTAADIVLMQLFLVKLDMRFSDPVLGNGAAQLGAMLLSQKSLSTLWKVLGGRLKLDYDSATEMMVGTYLSEDLDVDTHPWLDDEMDNGVERGLLAREGWQRDGARMTHAVDMVVTEGIRRGLHVQQYYLDFVLYGFVHGETGRNLPLPTQLRRDKKLRLPSEGWPGKEVRDKTMRELDVRFGLV</sequence>
<proteinExistence type="predicted"/>